<dbReference type="Proteomes" id="UP000255066">
    <property type="component" value="Unassembled WGS sequence"/>
</dbReference>
<dbReference type="STRING" id="28083.Lbir_0021"/>
<evidence type="ECO:0000256" key="7">
    <source>
        <dbReference type="ARBA" id="ARBA00023237"/>
    </source>
</evidence>
<keyword evidence="5" id="KW-0732">Signal</keyword>
<evidence type="ECO:0000256" key="3">
    <source>
        <dbReference type="ARBA" id="ARBA00022452"/>
    </source>
</evidence>
<dbReference type="Gene3D" id="2.40.160.60">
    <property type="entry name" value="Outer membrane protein transport protein (OMPP1/FadL/TodX)"/>
    <property type="match status" value="1"/>
</dbReference>
<evidence type="ECO:0000313" key="9">
    <source>
        <dbReference type="EMBL" id="STX32078.1"/>
    </source>
</evidence>
<dbReference type="EMBL" id="LNXT01000001">
    <property type="protein sequence ID" value="KTC75952.1"/>
    <property type="molecule type" value="Genomic_DNA"/>
</dbReference>
<keyword evidence="10" id="KW-1185">Reference proteome</keyword>
<dbReference type="InterPro" id="IPR005017">
    <property type="entry name" value="OMPP1/FadL/TodX"/>
</dbReference>
<reference evidence="9 11" key="2">
    <citation type="submission" date="2018-06" db="EMBL/GenBank/DDBJ databases">
        <authorList>
            <consortium name="Pathogen Informatics"/>
            <person name="Doyle S."/>
        </authorList>
    </citation>
    <scope>NUCLEOTIDE SEQUENCE [LARGE SCALE GENOMIC DNA]</scope>
    <source>
        <strain evidence="9 11">NCTC12437</strain>
    </source>
</reference>
<evidence type="ECO:0000256" key="1">
    <source>
        <dbReference type="ARBA" id="ARBA00004571"/>
    </source>
</evidence>
<dbReference type="Proteomes" id="UP000054735">
    <property type="component" value="Unassembled WGS sequence"/>
</dbReference>
<sequence>MRLNTIKAVVVGLGLLDAWQLAYASSYQKLIDLAYDNPSLINNTVKKAEAIIGNSILYGIYTYNGVVGPLSGSSTSKQWYNYPYGRLAYRFHPKWVGAVDVTHLEYINIVFPVNSMIRYASTAIVLQAVDVTPKLSYMVNENLAIGAAMNIDTAYKVQLDNVVDPYGELKNHSSDDHPALGWGLGAVYTAPTKTTLDLSYFSKIIHHTEGTSTWGMAQSKNYALSYPLPAIATFSIAQTIQEKWRVKGSVRYQWWDVFKNLVLENTALGKSNVVPQFFNNTWIYGLSVRYQSSDKLGLSLGAEHHQSPQTILYRSAGLASYKSVAVGAGFDYAFTETLKGQFIYGHAFSNAPINRLASVGFEKGKEKINGNVFDFTLTWHI</sequence>
<protein>
    <submittedName>
        <fullName evidence="9">Outer membrane protein</fullName>
    </submittedName>
</protein>
<evidence type="ECO:0000256" key="6">
    <source>
        <dbReference type="ARBA" id="ARBA00023136"/>
    </source>
</evidence>
<dbReference type="GO" id="GO:0009279">
    <property type="term" value="C:cell outer membrane"/>
    <property type="evidence" value="ECO:0007669"/>
    <property type="project" value="UniProtKB-SubCell"/>
</dbReference>
<dbReference type="RefSeq" id="WP_058522152.1">
    <property type="nucleotide sequence ID" value="NZ_CAAAHV010000029.1"/>
</dbReference>
<reference evidence="8 10" key="1">
    <citation type="submission" date="2015-11" db="EMBL/GenBank/DDBJ databases">
        <title>Genomic analysis of 38 Legionella species identifies large and diverse effector repertoires.</title>
        <authorList>
            <person name="Burstein D."/>
            <person name="Amaro F."/>
            <person name="Zusman T."/>
            <person name="Lifshitz Z."/>
            <person name="Cohen O."/>
            <person name="Gilbert J.A."/>
            <person name="Pupko T."/>
            <person name="Shuman H.A."/>
            <person name="Segal G."/>
        </authorList>
    </citation>
    <scope>NUCLEOTIDE SEQUENCE [LARGE SCALE GENOMIC DNA]</scope>
    <source>
        <strain evidence="8 10">CDC#1407-AL-14</strain>
    </source>
</reference>
<dbReference type="AlphaFoldDB" id="A0A378IA20"/>
<keyword evidence="6" id="KW-0472">Membrane</keyword>
<keyword evidence="3" id="KW-1134">Transmembrane beta strand</keyword>
<comment type="subcellular location">
    <subcellularLocation>
        <location evidence="1">Cell outer membrane</location>
        <topology evidence="1">Multi-pass membrane protein</topology>
    </subcellularLocation>
</comment>
<gene>
    <name evidence="8" type="ORF">Lbir_0021</name>
    <name evidence="9" type="ORF">NCTC12437_01856</name>
</gene>
<dbReference type="EMBL" id="UGNW01000001">
    <property type="protein sequence ID" value="STX32078.1"/>
    <property type="molecule type" value="Genomic_DNA"/>
</dbReference>
<comment type="similarity">
    <text evidence="2">Belongs to the OmpP1/FadL family.</text>
</comment>
<evidence type="ECO:0000313" key="8">
    <source>
        <dbReference type="EMBL" id="KTC75952.1"/>
    </source>
</evidence>
<dbReference type="PANTHER" id="PTHR35093:SF8">
    <property type="entry name" value="OUTER MEMBRANE PROTEIN NMB0088-RELATED"/>
    <property type="match status" value="1"/>
</dbReference>
<organism evidence="9 11">
    <name type="scientific">Legionella birminghamensis</name>
    <dbReference type="NCBI Taxonomy" id="28083"/>
    <lineage>
        <taxon>Bacteria</taxon>
        <taxon>Pseudomonadati</taxon>
        <taxon>Pseudomonadota</taxon>
        <taxon>Gammaproteobacteria</taxon>
        <taxon>Legionellales</taxon>
        <taxon>Legionellaceae</taxon>
        <taxon>Legionella</taxon>
    </lineage>
</organism>
<keyword evidence="4" id="KW-0812">Transmembrane</keyword>
<dbReference type="Pfam" id="PF03349">
    <property type="entry name" value="Toluene_X"/>
    <property type="match status" value="1"/>
</dbReference>
<dbReference type="PANTHER" id="PTHR35093">
    <property type="entry name" value="OUTER MEMBRANE PROTEIN NMB0088-RELATED"/>
    <property type="match status" value="1"/>
</dbReference>
<dbReference type="GO" id="GO:0015483">
    <property type="term" value="F:long-chain fatty acid transporting porin activity"/>
    <property type="evidence" value="ECO:0007669"/>
    <property type="project" value="TreeGrafter"/>
</dbReference>
<evidence type="ECO:0000256" key="4">
    <source>
        <dbReference type="ARBA" id="ARBA00022692"/>
    </source>
</evidence>
<evidence type="ECO:0000313" key="10">
    <source>
        <dbReference type="Proteomes" id="UP000054735"/>
    </source>
</evidence>
<proteinExistence type="inferred from homology"/>
<dbReference type="OrthoDB" id="5641522at2"/>
<evidence type="ECO:0000256" key="2">
    <source>
        <dbReference type="ARBA" id="ARBA00008163"/>
    </source>
</evidence>
<evidence type="ECO:0000256" key="5">
    <source>
        <dbReference type="ARBA" id="ARBA00022729"/>
    </source>
</evidence>
<evidence type="ECO:0000313" key="11">
    <source>
        <dbReference type="Proteomes" id="UP000255066"/>
    </source>
</evidence>
<dbReference type="SUPFAM" id="SSF56935">
    <property type="entry name" value="Porins"/>
    <property type="match status" value="1"/>
</dbReference>
<accession>A0A378IA20</accession>
<keyword evidence="7" id="KW-0998">Cell outer membrane</keyword>
<name>A0A378IA20_9GAMM</name>